<dbReference type="InterPro" id="IPR001387">
    <property type="entry name" value="Cro/C1-type_HTH"/>
</dbReference>
<dbReference type="CDD" id="cd00093">
    <property type="entry name" value="HTH_XRE"/>
    <property type="match status" value="1"/>
</dbReference>
<dbReference type="AlphaFoldDB" id="A0A3R9FLS8"/>
<dbReference type="Proteomes" id="UP000267081">
    <property type="component" value="Unassembled WGS sequence"/>
</dbReference>
<dbReference type="OrthoDB" id="3601087at2"/>
<dbReference type="EMBL" id="RSEC01000048">
    <property type="protein sequence ID" value="RSD16334.1"/>
    <property type="molecule type" value="Genomic_DNA"/>
</dbReference>
<organism evidence="2 3">
    <name type="scientific">Amycolatopsis eburnea</name>
    <dbReference type="NCBI Taxonomy" id="2267691"/>
    <lineage>
        <taxon>Bacteria</taxon>
        <taxon>Bacillati</taxon>
        <taxon>Actinomycetota</taxon>
        <taxon>Actinomycetes</taxon>
        <taxon>Pseudonocardiales</taxon>
        <taxon>Pseudonocardiaceae</taxon>
        <taxon>Amycolatopsis</taxon>
    </lineage>
</organism>
<dbReference type="InterPro" id="IPR010982">
    <property type="entry name" value="Lambda_DNA-bd_dom_sf"/>
</dbReference>
<dbReference type="RefSeq" id="WP_125311200.1">
    <property type="nucleotide sequence ID" value="NZ_RSEC01000048.1"/>
</dbReference>
<comment type="caution">
    <text evidence="2">The sequence shown here is derived from an EMBL/GenBank/DDBJ whole genome shotgun (WGS) entry which is preliminary data.</text>
</comment>
<protein>
    <recommendedName>
        <fullName evidence="1">HTH cro/C1-type domain-containing protein</fullName>
    </recommendedName>
</protein>
<sequence>MSLPSIRRPAVLLVSSGLREARERRKIGLRHLAYRLRMSPARLSGLELGKRIAHPSDVSHILGFLGISGVEYEKFMESAKHVYDDNLVATDDMRSFSLMWTYEQMSDRIVEWSPFCLPDLLRLPQHFDREPGTDEEPACPELGPLERTVRREAVLDGSRHYLFLIGEDALRSAGNEPDADAQIRSLRSVASLHHVTVRIVPTTANNPSPAHAFTLFEDRRTPMAVAFKNVHCTAYLTDRALLDRYSGTAKSLQRQALRNAAAADTLADFTWGRAL</sequence>
<dbReference type="SUPFAM" id="SSF47413">
    <property type="entry name" value="lambda repressor-like DNA-binding domains"/>
    <property type="match status" value="1"/>
</dbReference>
<dbReference type="SMART" id="SM00530">
    <property type="entry name" value="HTH_XRE"/>
    <property type="match status" value="1"/>
</dbReference>
<proteinExistence type="predicted"/>
<reference evidence="2 3" key="1">
    <citation type="submission" date="2018-12" db="EMBL/GenBank/DDBJ databases">
        <title>Amycolatopsis eburnea sp. nov. actinomycete associate with arbuscular mycorrhiza fungal spore.</title>
        <authorList>
            <person name="Lumyong S."/>
            <person name="Chaiya L."/>
        </authorList>
    </citation>
    <scope>NUCLEOTIDE SEQUENCE [LARGE SCALE GENOMIC DNA]</scope>
    <source>
        <strain evidence="2 3">GLM-1</strain>
    </source>
</reference>
<evidence type="ECO:0000259" key="1">
    <source>
        <dbReference type="PROSITE" id="PS50943"/>
    </source>
</evidence>
<keyword evidence="3" id="KW-1185">Reference proteome</keyword>
<feature type="domain" description="HTH cro/C1-type" evidence="1">
    <location>
        <begin position="18"/>
        <end position="72"/>
    </location>
</feature>
<dbReference type="InterPro" id="IPR043917">
    <property type="entry name" value="DUF5753"/>
</dbReference>
<dbReference type="Pfam" id="PF19054">
    <property type="entry name" value="DUF5753"/>
    <property type="match status" value="1"/>
</dbReference>
<dbReference type="PROSITE" id="PS50943">
    <property type="entry name" value="HTH_CROC1"/>
    <property type="match status" value="1"/>
</dbReference>
<dbReference type="Gene3D" id="1.10.260.40">
    <property type="entry name" value="lambda repressor-like DNA-binding domains"/>
    <property type="match status" value="1"/>
</dbReference>
<evidence type="ECO:0000313" key="3">
    <source>
        <dbReference type="Proteomes" id="UP000267081"/>
    </source>
</evidence>
<name>A0A3R9FLS8_9PSEU</name>
<evidence type="ECO:0000313" key="2">
    <source>
        <dbReference type="EMBL" id="RSD16334.1"/>
    </source>
</evidence>
<dbReference type="GO" id="GO:0003677">
    <property type="term" value="F:DNA binding"/>
    <property type="evidence" value="ECO:0007669"/>
    <property type="project" value="InterPro"/>
</dbReference>
<dbReference type="Pfam" id="PF13560">
    <property type="entry name" value="HTH_31"/>
    <property type="match status" value="1"/>
</dbReference>
<accession>A0A3R9FLS8</accession>
<gene>
    <name evidence="2" type="ORF">EIY87_22025</name>
</gene>